<dbReference type="InterPro" id="IPR008733">
    <property type="entry name" value="PEX11"/>
</dbReference>
<sequence length="270" mass="30465">MSEVEKIKNNDPASIAEKHDKAASPSEVPAQITRLRLPPSNTKLILARILKFFSTPEGCDNALMLIQYFGNVVVWLLNKRGQKKTAGRVGKLSSMISDYRIMARLLDFFPLYLSSIDSLKNPPKDKLLSAVSILQDISMMLYYPLERIYWFGAHNIIPVSDMTVLKAGIYSCRFWAVWVVLNFIKLDSARKALLLQKKRIMSKQDSDAESMQKELGQVDSQLKAWKYSFGNTLAYLPLTVHWSLEKSNFPDVLVGVCGTIAGVCAAVNRW</sequence>
<reference evidence="7" key="1">
    <citation type="submission" date="2017-01" db="EMBL/GenBank/DDBJ databases">
        <authorList>
            <person name="Wang Y."/>
            <person name="White M."/>
            <person name="Kvist S."/>
            <person name="Moncalvo J.-M."/>
        </authorList>
    </citation>
    <scope>NUCLEOTIDE SEQUENCE [LARGE SCALE GENOMIC DNA]</scope>
    <source>
        <strain evidence="7">COL-18-3</strain>
    </source>
</reference>
<dbReference type="PANTHER" id="PTHR12652">
    <property type="entry name" value="PEROXISOMAL BIOGENESIS FACTOR 11"/>
    <property type="match status" value="1"/>
</dbReference>
<comment type="subcellular location">
    <subcellularLocation>
        <location evidence="4">Peroxisome membrane</location>
    </subcellularLocation>
</comment>
<organism evidence="6 7">
    <name type="scientific">Zancudomyces culisetae</name>
    <name type="common">Gut fungus</name>
    <name type="synonym">Smittium culisetae</name>
    <dbReference type="NCBI Taxonomy" id="1213189"/>
    <lineage>
        <taxon>Eukaryota</taxon>
        <taxon>Fungi</taxon>
        <taxon>Fungi incertae sedis</taxon>
        <taxon>Zoopagomycota</taxon>
        <taxon>Kickxellomycotina</taxon>
        <taxon>Harpellomycetes</taxon>
        <taxon>Harpellales</taxon>
        <taxon>Legeriomycetaceae</taxon>
        <taxon>Zancudomyces</taxon>
    </lineage>
</organism>
<keyword evidence="2" id="KW-0472">Membrane</keyword>
<dbReference type="Pfam" id="PF05648">
    <property type="entry name" value="PEX11"/>
    <property type="match status" value="1"/>
</dbReference>
<evidence type="ECO:0000313" key="7">
    <source>
        <dbReference type="Proteomes" id="UP000188320"/>
    </source>
</evidence>
<dbReference type="GO" id="GO:0005778">
    <property type="term" value="C:peroxisomal membrane"/>
    <property type="evidence" value="ECO:0007669"/>
    <property type="project" value="UniProtKB-SubCell"/>
</dbReference>
<evidence type="ECO:0000313" key="6">
    <source>
        <dbReference type="EMBL" id="OMH84179.1"/>
    </source>
</evidence>
<comment type="caution">
    <text evidence="6">The sequence shown here is derived from an EMBL/GenBank/DDBJ whole genome shotgun (WGS) entry which is preliminary data.</text>
</comment>
<evidence type="ECO:0000256" key="2">
    <source>
        <dbReference type="ARBA" id="ARBA00023136"/>
    </source>
</evidence>
<proteinExistence type="predicted"/>
<keyword evidence="1" id="KW-0962">Peroxisome biogenesis</keyword>
<dbReference type="GO" id="GO:0016559">
    <property type="term" value="P:peroxisome fission"/>
    <property type="evidence" value="ECO:0007669"/>
    <property type="project" value="InterPro"/>
</dbReference>
<dbReference type="OrthoDB" id="10005898at2759"/>
<evidence type="ECO:0000256" key="5">
    <source>
        <dbReference type="SAM" id="MobiDB-lite"/>
    </source>
</evidence>
<dbReference type="Proteomes" id="UP000188320">
    <property type="component" value="Unassembled WGS sequence"/>
</dbReference>
<name>A0A1R1PTC4_ZANCU</name>
<keyword evidence="3" id="KW-0576">Peroxisome</keyword>
<evidence type="ECO:0000256" key="3">
    <source>
        <dbReference type="ARBA" id="ARBA00023140"/>
    </source>
</evidence>
<accession>A0A1R1PTC4</accession>
<feature type="region of interest" description="Disordered" evidence="5">
    <location>
        <begin position="1"/>
        <end position="26"/>
    </location>
</feature>
<protein>
    <submittedName>
        <fullName evidence="6">Peroxisomal membrane protein 11C</fullName>
    </submittedName>
</protein>
<dbReference type="EMBL" id="LSSK01000240">
    <property type="protein sequence ID" value="OMH84179.1"/>
    <property type="molecule type" value="Genomic_DNA"/>
</dbReference>
<keyword evidence="7" id="KW-1185">Reference proteome</keyword>
<evidence type="ECO:0000256" key="1">
    <source>
        <dbReference type="ARBA" id="ARBA00022593"/>
    </source>
</evidence>
<evidence type="ECO:0000256" key="4">
    <source>
        <dbReference type="ARBA" id="ARBA00046271"/>
    </source>
</evidence>
<dbReference type="PANTHER" id="PTHR12652:SF25">
    <property type="entry name" value="MICROBODY (PEROXISOME) PROLIFERATION PROTEIN PEROXIN 11C (EUROFUNG)"/>
    <property type="match status" value="1"/>
</dbReference>
<dbReference type="AlphaFoldDB" id="A0A1R1PTC4"/>
<gene>
    <name evidence="6" type="ORF">AX774_g2295</name>
</gene>